<feature type="transmembrane region" description="Helical" evidence="1">
    <location>
        <begin position="220"/>
        <end position="237"/>
    </location>
</feature>
<feature type="transmembrane region" description="Helical" evidence="1">
    <location>
        <begin position="273"/>
        <end position="296"/>
    </location>
</feature>
<keyword evidence="1" id="KW-1133">Transmembrane helix</keyword>
<dbReference type="OrthoDB" id="9833351at2"/>
<evidence type="ECO:0008006" key="4">
    <source>
        <dbReference type="Google" id="ProtNLM"/>
    </source>
</evidence>
<proteinExistence type="predicted"/>
<gene>
    <name evidence="2" type="ORF">SAMN06297382_1644</name>
</gene>
<feature type="transmembrane region" description="Helical" evidence="1">
    <location>
        <begin position="28"/>
        <end position="48"/>
    </location>
</feature>
<evidence type="ECO:0000256" key="1">
    <source>
        <dbReference type="SAM" id="Phobius"/>
    </source>
</evidence>
<reference evidence="2 3" key="1">
    <citation type="submission" date="2017-07" db="EMBL/GenBank/DDBJ databases">
        <authorList>
            <person name="Sun Z.S."/>
            <person name="Albrecht U."/>
            <person name="Echele G."/>
            <person name="Lee C.C."/>
        </authorList>
    </citation>
    <scope>NUCLEOTIDE SEQUENCE [LARGE SCALE GENOMIC DNA]</scope>
    <source>
        <strain evidence="2 3">CGMCC 1.12710</strain>
    </source>
</reference>
<name>A0A239PTL1_9PROT</name>
<sequence>MAERLPVGETINEAFQFGLHRWGALIRFAWAPVALSVLLFGFYAVAVIDLEAMRAASGPPQSIGEMLKVPVPLAVAGGLAVYAASFLLFSGAIASLFRLVALGEERKGLFHLRLDGPAWRVFWAYFILGALGLAISIVALLIGAAITGAAPFGWIKAAADLIAFGMTQGEGATPPADLTNALVASMRPLFYAFLIGIVPTIYLNVKLAPFPAASAAENRLVLFGSFAMTGGAAWSIFFVYALFFVAIILLSLIFGLVANIIELLAKFAMGQGGALAIIGSIVMLAYFVASIIFQAFVASVQYSIPAIVYRRLKTGE</sequence>
<organism evidence="2 3">
    <name type="scientific">Amphiplicatus metriothermophilus</name>
    <dbReference type="NCBI Taxonomy" id="1519374"/>
    <lineage>
        <taxon>Bacteria</taxon>
        <taxon>Pseudomonadati</taxon>
        <taxon>Pseudomonadota</taxon>
        <taxon>Alphaproteobacteria</taxon>
        <taxon>Parvularculales</taxon>
        <taxon>Parvularculaceae</taxon>
        <taxon>Amphiplicatus</taxon>
    </lineage>
</organism>
<dbReference type="AlphaFoldDB" id="A0A239PTL1"/>
<keyword evidence="3" id="KW-1185">Reference proteome</keyword>
<dbReference type="EMBL" id="FZQA01000003">
    <property type="protein sequence ID" value="SNT73246.1"/>
    <property type="molecule type" value="Genomic_DNA"/>
</dbReference>
<dbReference type="RefSeq" id="WP_089412126.1">
    <property type="nucleotide sequence ID" value="NZ_FZQA01000003.1"/>
</dbReference>
<accession>A0A239PTL1</accession>
<protein>
    <recommendedName>
        <fullName evidence="4">Membrane domain of glycerophosphoryl diester phosphodiesterase</fullName>
    </recommendedName>
</protein>
<evidence type="ECO:0000313" key="2">
    <source>
        <dbReference type="EMBL" id="SNT73246.1"/>
    </source>
</evidence>
<keyword evidence="1" id="KW-0812">Transmembrane</keyword>
<feature type="transmembrane region" description="Helical" evidence="1">
    <location>
        <begin position="189"/>
        <end position="208"/>
    </location>
</feature>
<dbReference type="Proteomes" id="UP000198346">
    <property type="component" value="Unassembled WGS sequence"/>
</dbReference>
<feature type="transmembrane region" description="Helical" evidence="1">
    <location>
        <begin position="79"/>
        <end position="101"/>
    </location>
</feature>
<keyword evidence="1" id="KW-0472">Membrane</keyword>
<feature type="transmembrane region" description="Helical" evidence="1">
    <location>
        <begin position="243"/>
        <end position="261"/>
    </location>
</feature>
<feature type="transmembrane region" description="Helical" evidence="1">
    <location>
        <begin position="122"/>
        <end position="146"/>
    </location>
</feature>
<evidence type="ECO:0000313" key="3">
    <source>
        <dbReference type="Proteomes" id="UP000198346"/>
    </source>
</evidence>